<evidence type="ECO:0000256" key="4">
    <source>
        <dbReference type="ARBA" id="ARBA00022801"/>
    </source>
</evidence>
<dbReference type="CDD" id="cd01314">
    <property type="entry name" value="D-HYD"/>
    <property type="match status" value="1"/>
</dbReference>
<dbReference type="InterPro" id="IPR006680">
    <property type="entry name" value="Amidohydro-rel"/>
</dbReference>
<dbReference type="PANTHER" id="PTHR11647:SF1">
    <property type="entry name" value="COLLAPSIN RESPONSE MEDIATOR PROTEIN"/>
    <property type="match status" value="1"/>
</dbReference>
<dbReference type="SUPFAM" id="SSF51338">
    <property type="entry name" value="Composite domain of metallo-dependent hydrolases"/>
    <property type="match status" value="1"/>
</dbReference>
<evidence type="ECO:0000256" key="1">
    <source>
        <dbReference type="ARBA" id="ARBA00001947"/>
    </source>
</evidence>
<name>A0ABV1HJB0_9FIRM</name>
<reference evidence="6 7" key="1">
    <citation type="submission" date="2024-03" db="EMBL/GenBank/DDBJ databases">
        <title>Human intestinal bacterial collection.</title>
        <authorList>
            <person name="Pauvert C."/>
            <person name="Hitch T.C.A."/>
            <person name="Clavel T."/>
        </authorList>
    </citation>
    <scope>NUCLEOTIDE SEQUENCE [LARGE SCALE GENOMIC DNA]</scope>
    <source>
        <strain evidence="6 7">CLA-AP-H27</strain>
    </source>
</reference>
<evidence type="ECO:0000256" key="2">
    <source>
        <dbReference type="ARBA" id="ARBA00008829"/>
    </source>
</evidence>
<dbReference type="Gene3D" id="3.20.20.140">
    <property type="entry name" value="Metal-dependent hydrolases"/>
    <property type="match status" value="1"/>
</dbReference>
<evidence type="ECO:0000256" key="3">
    <source>
        <dbReference type="ARBA" id="ARBA00022723"/>
    </source>
</evidence>
<dbReference type="RefSeq" id="WP_349228696.1">
    <property type="nucleotide sequence ID" value="NZ_JBBMFJ010000005.1"/>
</dbReference>
<dbReference type="InterPro" id="IPR011778">
    <property type="entry name" value="Hydantoinase/dihydroPyrase"/>
</dbReference>
<dbReference type="InterPro" id="IPR050378">
    <property type="entry name" value="Metallo-dep_Hydrolases_sf"/>
</dbReference>
<dbReference type="SUPFAM" id="SSF51556">
    <property type="entry name" value="Metallo-dependent hydrolases"/>
    <property type="match status" value="1"/>
</dbReference>
<dbReference type="Pfam" id="PF01979">
    <property type="entry name" value="Amidohydro_1"/>
    <property type="match status" value="1"/>
</dbReference>
<dbReference type="InterPro" id="IPR011059">
    <property type="entry name" value="Metal-dep_hydrolase_composite"/>
</dbReference>
<dbReference type="GO" id="GO:0004157">
    <property type="term" value="F:dihydropyrimidinase activity"/>
    <property type="evidence" value="ECO:0007669"/>
    <property type="project" value="UniProtKB-EC"/>
</dbReference>
<dbReference type="PANTHER" id="PTHR11647">
    <property type="entry name" value="HYDRANTOINASE/DIHYDROPYRIMIDINASE FAMILY MEMBER"/>
    <property type="match status" value="1"/>
</dbReference>
<gene>
    <name evidence="6" type="primary">hydA</name>
    <name evidence="6" type="ORF">WMO41_04235</name>
</gene>
<organism evidence="6 7">
    <name type="scientific">Ventrimonas faecis</name>
    <dbReference type="NCBI Taxonomy" id="3133170"/>
    <lineage>
        <taxon>Bacteria</taxon>
        <taxon>Bacillati</taxon>
        <taxon>Bacillota</taxon>
        <taxon>Clostridia</taxon>
        <taxon>Lachnospirales</taxon>
        <taxon>Lachnospiraceae</taxon>
        <taxon>Ventrimonas</taxon>
    </lineage>
</organism>
<dbReference type="Gene3D" id="2.30.40.10">
    <property type="entry name" value="Urease, subunit C, domain 1"/>
    <property type="match status" value="1"/>
</dbReference>
<dbReference type="EMBL" id="JBBMFJ010000005">
    <property type="protein sequence ID" value="MEQ2562380.1"/>
    <property type="molecule type" value="Genomic_DNA"/>
</dbReference>
<comment type="caution">
    <text evidence="6">The sequence shown here is derived from an EMBL/GenBank/DDBJ whole genome shotgun (WGS) entry which is preliminary data.</text>
</comment>
<feature type="domain" description="Amidohydrolase-related" evidence="5">
    <location>
        <begin position="49"/>
        <end position="435"/>
    </location>
</feature>
<comment type="cofactor">
    <cofactor evidence="1">
        <name>Zn(2+)</name>
        <dbReference type="ChEBI" id="CHEBI:29105"/>
    </cofactor>
</comment>
<comment type="similarity">
    <text evidence="2">Belongs to the metallo-dependent hydrolases superfamily. Hydantoinase/dihydropyrimidinase family.</text>
</comment>
<proteinExistence type="inferred from homology"/>
<evidence type="ECO:0000259" key="5">
    <source>
        <dbReference type="Pfam" id="PF01979"/>
    </source>
</evidence>
<dbReference type="EC" id="3.5.2.2" evidence="6"/>
<dbReference type="Proteomes" id="UP001437460">
    <property type="component" value="Unassembled WGS sequence"/>
</dbReference>
<evidence type="ECO:0000313" key="6">
    <source>
        <dbReference type="EMBL" id="MEQ2562380.1"/>
    </source>
</evidence>
<evidence type="ECO:0000313" key="7">
    <source>
        <dbReference type="Proteomes" id="UP001437460"/>
    </source>
</evidence>
<sequence length="462" mass="50789">MKKLVKNGMLCTESGVYEADLLIEDGVIREIGTGLADADAEVVDAKGKYVLPGAVDIHTHMDLDVGIARVIDDFYTGTIAAACGGTTSIVDHMAFGPKDCSLWHQVKEYHKLADGNAVVDYGFHGVFQHVNPQVLEEMGEIAKEEGITSFKVYMTYGYGLGDSDLMQILTQAKKDGILIASHCENDGIVNYWRDKFVKEGHTQAKYHPISRPAEAEAEAVNRFLYLAESAGEAPVYVVHLSSKQGLMEVRRAKRRGQKHFGVETCPQYLFLTDDRYADDQEGLKAIMAPPLRKKDDNEALWQALENGELDAVATDHCPFTFAKQKQQGAKDFTQCPSGAPGVEERLPLMFSEAVKGEHLTIPQVVHYLCTNPAKIAGLYPKKGTIQTGSDADLVLIDPKKEWTITTEKMHGNADYTCYEGTKITGAIEKVFLRGNEIVSDGAFVGTRGEGQYLKRGKSSLAE</sequence>
<dbReference type="NCBIfam" id="TIGR02033">
    <property type="entry name" value="D-hydantoinase"/>
    <property type="match status" value="1"/>
</dbReference>
<dbReference type="InterPro" id="IPR032466">
    <property type="entry name" value="Metal_Hydrolase"/>
</dbReference>
<keyword evidence="7" id="KW-1185">Reference proteome</keyword>
<protein>
    <submittedName>
        <fullName evidence="6">Dihydropyrimidinase</fullName>
        <ecNumber evidence="6">3.5.2.2</ecNumber>
    </submittedName>
</protein>
<accession>A0ABV1HJB0</accession>
<keyword evidence="4 6" id="KW-0378">Hydrolase</keyword>
<keyword evidence="3" id="KW-0479">Metal-binding</keyword>